<keyword evidence="1" id="KW-0732">Signal</keyword>
<feature type="signal peptide" evidence="1">
    <location>
        <begin position="1"/>
        <end position="21"/>
    </location>
</feature>
<evidence type="ECO:0000256" key="1">
    <source>
        <dbReference type="SAM" id="SignalP"/>
    </source>
</evidence>
<feature type="chain" id="PRO_5046863523" evidence="1">
    <location>
        <begin position="22"/>
        <end position="125"/>
    </location>
</feature>
<keyword evidence="3" id="KW-1185">Reference proteome</keyword>
<reference evidence="2 3" key="1">
    <citation type="submission" date="2023-06" db="EMBL/GenBank/DDBJ databases">
        <title>Pelomonas sp. PFR6 16S ribosomal RNA gene Genome sequencing and assembly.</title>
        <authorList>
            <person name="Woo H."/>
        </authorList>
    </citation>
    <scope>NUCLEOTIDE SEQUENCE [LARGE SCALE GENOMIC DNA]</scope>
    <source>
        <strain evidence="2 3">PFR6</strain>
    </source>
</reference>
<evidence type="ECO:0000313" key="2">
    <source>
        <dbReference type="EMBL" id="MDN3922224.1"/>
    </source>
</evidence>
<organism evidence="2 3">
    <name type="scientific">Roseateles violae</name>
    <dbReference type="NCBI Taxonomy" id="3058042"/>
    <lineage>
        <taxon>Bacteria</taxon>
        <taxon>Pseudomonadati</taxon>
        <taxon>Pseudomonadota</taxon>
        <taxon>Betaproteobacteria</taxon>
        <taxon>Burkholderiales</taxon>
        <taxon>Sphaerotilaceae</taxon>
        <taxon>Roseateles</taxon>
    </lineage>
</organism>
<gene>
    <name evidence="2" type="ORF">QWJ38_18185</name>
</gene>
<proteinExistence type="predicted"/>
<evidence type="ECO:0000313" key="3">
    <source>
        <dbReference type="Proteomes" id="UP001228044"/>
    </source>
</evidence>
<dbReference type="EMBL" id="JAUHHC010000005">
    <property type="protein sequence ID" value="MDN3922224.1"/>
    <property type="molecule type" value="Genomic_DNA"/>
</dbReference>
<comment type="caution">
    <text evidence="2">The sequence shown here is derived from an EMBL/GenBank/DDBJ whole genome shotgun (WGS) entry which is preliminary data.</text>
</comment>
<accession>A0ABT8DVA5</accession>
<dbReference type="RefSeq" id="WP_290360536.1">
    <property type="nucleotide sequence ID" value="NZ_JAUHHC010000005.1"/>
</dbReference>
<name>A0ABT8DVA5_9BURK</name>
<protein>
    <submittedName>
        <fullName evidence="2">Uncharacterized protein</fullName>
    </submittedName>
</protein>
<dbReference type="Proteomes" id="UP001228044">
    <property type="component" value="Unassembled WGS sequence"/>
</dbReference>
<sequence length="125" mass="13915">MKRARPLLAAALLALPRFAGAEIVPVQWDAAGRFGREIGIAPGQFLEVCEKLPEGGRVAWSFEAAGPLDFNIHYHEGSEVRFPAQKAQIARDEGLLTAALKQDFCWMWTNKAAAPLVLRFRLEQR</sequence>